<keyword evidence="1" id="KW-1133">Transmembrane helix</keyword>
<reference evidence="3" key="1">
    <citation type="submission" date="2023-08" db="EMBL/GenBank/DDBJ databases">
        <title>Complete genome sequence of Sinorhizobium chiapanecum ITTG S70 isolated from Acaciella angustissima nodules in Chiapas-Mexico.</title>
        <authorList>
            <person name="Rincon-Rosales R."/>
            <person name="Rogel M.A."/>
            <person name="Rincon-Medina C.I."/>
            <person name="Guerrero G."/>
            <person name="Manzano-Gomez L.A."/>
            <person name="Lopez-Lopez A."/>
            <person name="Rincon Molina F.A."/>
            <person name="Martinez-Romero E."/>
        </authorList>
    </citation>
    <scope>NUCLEOTIDE SEQUENCE</scope>
    <source>
        <strain evidence="3">ITTG S70</strain>
        <plasmid evidence="3">pSchITTGS70d</plasmid>
    </source>
</reference>
<dbReference type="Proteomes" id="UP001432360">
    <property type="component" value="Plasmid pSchITTGS70d"/>
</dbReference>
<feature type="transmembrane region" description="Helical" evidence="1">
    <location>
        <begin position="78"/>
        <end position="96"/>
    </location>
</feature>
<gene>
    <name evidence="3" type="ORF">RB548_29315</name>
</gene>
<feature type="transmembrane region" description="Helical" evidence="1">
    <location>
        <begin position="132"/>
        <end position="150"/>
    </location>
</feature>
<protein>
    <submittedName>
        <fullName evidence="3">DUF4126 domain-containing protein</fullName>
    </submittedName>
</protein>
<keyword evidence="3" id="KW-0614">Plasmid</keyword>
<feature type="transmembrane region" description="Helical" evidence="1">
    <location>
        <begin position="38"/>
        <end position="58"/>
    </location>
</feature>
<feature type="chain" id="PRO_5045388500" evidence="2">
    <location>
        <begin position="24"/>
        <end position="154"/>
    </location>
</feature>
<proteinExistence type="predicted"/>
<feature type="signal peptide" evidence="2">
    <location>
        <begin position="1"/>
        <end position="23"/>
    </location>
</feature>
<evidence type="ECO:0000256" key="1">
    <source>
        <dbReference type="SAM" id="Phobius"/>
    </source>
</evidence>
<sequence>MSVYILALFIGVVAGLRAMTAPAAASIAAAAGWLPVASSWAAFMGFRFTPYIFGLLALVEYVTDQLPSTPSRKVPQQFGARIVSGGFCGAVIGTAGGSPVGGAVAGVIGAIIGTLGGYEARKRLGLAIGKDLPVALLEDLIAILLAFWVVSSVS</sequence>
<organism evidence="3 4">
    <name type="scientific">Sinorhizobium chiapasense</name>
    <dbReference type="NCBI Taxonomy" id="501572"/>
    <lineage>
        <taxon>Bacteria</taxon>
        <taxon>Pseudomonadati</taxon>
        <taxon>Pseudomonadota</taxon>
        <taxon>Alphaproteobacteria</taxon>
        <taxon>Hyphomicrobiales</taxon>
        <taxon>Rhizobiaceae</taxon>
        <taxon>Sinorhizobium/Ensifer group</taxon>
        <taxon>Sinorhizobium</taxon>
    </lineage>
</organism>
<dbReference type="EMBL" id="CP133152">
    <property type="protein sequence ID" value="WVT06885.1"/>
    <property type="molecule type" value="Genomic_DNA"/>
</dbReference>
<keyword evidence="4" id="KW-1185">Reference proteome</keyword>
<keyword evidence="2" id="KW-0732">Signal</keyword>
<evidence type="ECO:0000313" key="4">
    <source>
        <dbReference type="Proteomes" id="UP001432360"/>
    </source>
</evidence>
<geneLocation type="plasmid" evidence="3 4">
    <name>pSchITTGS70d</name>
</geneLocation>
<keyword evidence="1" id="KW-0472">Membrane</keyword>
<name>A0ABZ2BK31_9HYPH</name>
<evidence type="ECO:0000256" key="2">
    <source>
        <dbReference type="SAM" id="SignalP"/>
    </source>
</evidence>
<accession>A0ABZ2BK31</accession>
<dbReference type="RefSeq" id="WP_331375907.1">
    <property type="nucleotide sequence ID" value="NZ_CP133152.1"/>
</dbReference>
<keyword evidence="1" id="KW-0812">Transmembrane</keyword>
<evidence type="ECO:0000313" key="3">
    <source>
        <dbReference type="EMBL" id="WVT06885.1"/>
    </source>
</evidence>